<keyword evidence="13" id="KW-1185">Reference proteome</keyword>
<proteinExistence type="inferred from homology"/>
<evidence type="ECO:0000256" key="5">
    <source>
        <dbReference type="ARBA" id="ARBA00022824"/>
    </source>
</evidence>
<dbReference type="OrthoDB" id="9979195at2759"/>
<keyword evidence="6 10" id="KW-1133">Transmembrane helix</keyword>
<evidence type="ECO:0000256" key="1">
    <source>
        <dbReference type="ARBA" id="ARBA00004477"/>
    </source>
</evidence>
<dbReference type="PANTHER" id="PTHR13117">
    <property type="entry name" value="ENDOPLASMIC RETICULUM MULTISPAN TRANSMEMBRANE PROTEIN-RELATED"/>
    <property type="match status" value="1"/>
</dbReference>
<feature type="chain" id="PRO_5006059305" description="Man(5)GlcNAc(2)-PP-dolichol translocation protein RFT1" evidence="11">
    <location>
        <begin position="18"/>
        <end position="592"/>
    </location>
</feature>
<evidence type="ECO:0000313" key="12">
    <source>
        <dbReference type="EMBL" id="CEH11918.1"/>
    </source>
</evidence>
<name>A0A0P1B9B4_9BASI</name>
<feature type="transmembrane region" description="Helical" evidence="10">
    <location>
        <begin position="538"/>
        <end position="556"/>
    </location>
</feature>
<dbReference type="InterPro" id="IPR007594">
    <property type="entry name" value="RFT1"/>
</dbReference>
<sequence>MSLSSLFLLQLCTRLLSTILTQLLVRLTPPREFAASHIHLDLVLSTVLFLSREGVRGALLRSTTPLHPPAPATVHTHTQLAEASSSDAPMQQRPANVVALQERSRQNIALLPLCSSIFILPLIYYAYPTFLAPSSLLALPHFKIALLGYLAGAALELLAEPLYTRALSGRMSAQQDGPAAEHSAWKGRPISSAPNLKLRIRSEGAAVLSRCVITALVVFLTSRSTFSSSAPSTSTLIAFALGQTAYGAAVLLVHLVWFLQHWGFNSTLSLYTLTRSPLLLPSVRRGTKPTADSQGQEGQTPECAEWFDTHTLALVRAMTRQSLVKHALTEADRFAITRIGAGLDQQGAYALASNFGSLFARLVFQPIEESSRLVFAQSGTKKEASICDRRDSSADADADADAHHLLTSLLQIYSTLLPILCIFAQAYSIPVLLVLAGPTWALRTDAPSILCTYASLYLPLMAFNGMLEAYLQSSASPLRIQKYDRVLLLAWTAFGTTLWALPRLTQGAVGLAFWRVRTRMEMKEDATVHVQSSSSSSSATHLILASSVAAAIRAAYCYHYAFARRRTTVTLASELQNDGKRKEHFSLLLLRD</sequence>
<evidence type="ECO:0000256" key="8">
    <source>
        <dbReference type="ARBA" id="ARBA00044793"/>
    </source>
</evidence>
<feature type="transmembrane region" description="Helical" evidence="10">
    <location>
        <begin position="139"/>
        <end position="159"/>
    </location>
</feature>
<evidence type="ECO:0000256" key="7">
    <source>
        <dbReference type="ARBA" id="ARBA00023136"/>
    </source>
</evidence>
<reference evidence="12 13" key="1">
    <citation type="submission" date="2014-09" db="EMBL/GenBank/DDBJ databases">
        <authorList>
            <person name="Magalhaes I.L.F."/>
            <person name="Oliveira U."/>
            <person name="Santos F.R."/>
            <person name="Vidigal T.H.D.A."/>
            <person name="Brescovit A.D."/>
            <person name="Santos A.J."/>
        </authorList>
    </citation>
    <scope>NUCLEOTIDE SEQUENCE [LARGE SCALE GENOMIC DNA]</scope>
</reference>
<feature type="transmembrane region" description="Helical" evidence="10">
    <location>
        <begin position="453"/>
        <end position="471"/>
    </location>
</feature>
<keyword evidence="10" id="KW-0813">Transport</keyword>
<comment type="function">
    <text evidence="9 10">Intramembrane glycolipid transporter that operates in the biosynthetic pathway of dolichol-linked oligosaccharides, the glycan precursors employed in protein asparagine (N)-glycosylation. The sequential addition of sugars to dolichol pyrophosphate produces dolichol-linked oligosaccharides containing fourteen sugars, including two GlcNAcs, nine mannoses and three glucoses. Once assembled, the oligosaccharide is transferred from the lipid to nascent proteins by oligosaccharyltransferases. The assembly of dolichol-linked oligosaccharides begins on the cytosolic side of the endoplasmic reticulum membrane and finishes in its lumen. RFT1 could mediate the translocation of the cytosolically oriented intermediate DolPP-GlcNAc2Man5, produced by ALG11, into the ER lumen where dolichol-linked oligosaccharides assembly continues. However, the intramembrane lipid transporter activity could not be confirmed in vitro.</text>
</comment>
<keyword evidence="5 10" id="KW-0256">Endoplasmic reticulum</keyword>
<comment type="similarity">
    <text evidence="3 10">Belongs to the RFT1 family.</text>
</comment>
<evidence type="ECO:0000256" key="10">
    <source>
        <dbReference type="RuleBase" id="RU365067"/>
    </source>
</evidence>
<comment type="pathway">
    <text evidence="2">Protein modification; protein glycosylation.</text>
</comment>
<feature type="transmembrane region" description="Helical" evidence="10">
    <location>
        <begin position="483"/>
        <end position="501"/>
    </location>
</feature>
<evidence type="ECO:0000313" key="13">
    <source>
        <dbReference type="Proteomes" id="UP000054845"/>
    </source>
</evidence>
<evidence type="ECO:0000256" key="2">
    <source>
        <dbReference type="ARBA" id="ARBA00004922"/>
    </source>
</evidence>
<feature type="transmembrane region" description="Helical" evidence="10">
    <location>
        <begin position="205"/>
        <end position="224"/>
    </location>
</feature>
<keyword evidence="4 10" id="KW-0812">Transmembrane</keyword>
<accession>A0A0P1B9B4</accession>
<feature type="signal peptide" evidence="11">
    <location>
        <begin position="1"/>
        <end position="17"/>
    </location>
</feature>
<dbReference type="EMBL" id="CCYA01000065">
    <property type="protein sequence ID" value="CEH11918.1"/>
    <property type="molecule type" value="Genomic_DNA"/>
</dbReference>
<dbReference type="GO" id="GO:0034203">
    <property type="term" value="P:glycolipid translocation"/>
    <property type="evidence" value="ECO:0007669"/>
    <property type="project" value="TreeGrafter"/>
</dbReference>
<keyword evidence="11" id="KW-0732">Signal</keyword>
<feature type="transmembrane region" description="Helical" evidence="10">
    <location>
        <begin position="236"/>
        <end position="259"/>
    </location>
</feature>
<evidence type="ECO:0000256" key="6">
    <source>
        <dbReference type="ARBA" id="ARBA00022989"/>
    </source>
</evidence>
<dbReference type="AlphaFoldDB" id="A0A0P1B9B4"/>
<evidence type="ECO:0000256" key="3">
    <source>
        <dbReference type="ARBA" id="ARBA00010288"/>
    </source>
</evidence>
<organism evidence="12 13">
    <name type="scientific">Ceraceosorus bombacis</name>
    <dbReference type="NCBI Taxonomy" id="401625"/>
    <lineage>
        <taxon>Eukaryota</taxon>
        <taxon>Fungi</taxon>
        <taxon>Dikarya</taxon>
        <taxon>Basidiomycota</taxon>
        <taxon>Ustilaginomycotina</taxon>
        <taxon>Exobasidiomycetes</taxon>
        <taxon>Ceraceosorales</taxon>
        <taxon>Ceraceosoraceae</taxon>
        <taxon>Ceraceosorus</taxon>
    </lineage>
</organism>
<keyword evidence="7 10" id="KW-0472">Membrane</keyword>
<feature type="transmembrane region" description="Helical" evidence="10">
    <location>
        <begin position="416"/>
        <end position="441"/>
    </location>
</feature>
<dbReference type="Proteomes" id="UP000054845">
    <property type="component" value="Unassembled WGS sequence"/>
</dbReference>
<dbReference type="Pfam" id="PF04506">
    <property type="entry name" value="Rft-1"/>
    <property type="match status" value="2"/>
</dbReference>
<dbReference type="GO" id="GO:0005789">
    <property type="term" value="C:endoplasmic reticulum membrane"/>
    <property type="evidence" value="ECO:0007669"/>
    <property type="project" value="UniProtKB-SubCell"/>
</dbReference>
<evidence type="ECO:0000256" key="9">
    <source>
        <dbReference type="ARBA" id="ARBA00045912"/>
    </source>
</evidence>
<comment type="caution">
    <text evidence="10">Lacks conserved residue(s) required for the propagation of feature annotation.</text>
</comment>
<comment type="subcellular location">
    <subcellularLocation>
        <location evidence="1 10">Endoplasmic reticulum membrane</location>
        <topology evidence="1 10">Multi-pass membrane protein</topology>
    </subcellularLocation>
</comment>
<evidence type="ECO:0000256" key="4">
    <source>
        <dbReference type="ARBA" id="ARBA00022692"/>
    </source>
</evidence>
<dbReference type="STRING" id="401625.A0A0P1B9B4"/>
<protein>
    <recommendedName>
        <fullName evidence="8 10">Man(5)GlcNAc(2)-PP-dolichol translocation protein RFT1</fullName>
    </recommendedName>
</protein>
<dbReference type="GO" id="GO:0006488">
    <property type="term" value="P:dolichol-linked oligosaccharide biosynthetic process"/>
    <property type="evidence" value="ECO:0007669"/>
    <property type="project" value="InterPro"/>
</dbReference>
<evidence type="ECO:0000256" key="11">
    <source>
        <dbReference type="SAM" id="SignalP"/>
    </source>
</evidence>
<feature type="transmembrane region" description="Helical" evidence="10">
    <location>
        <begin position="108"/>
        <end position="127"/>
    </location>
</feature>
<dbReference type="PANTHER" id="PTHR13117:SF5">
    <property type="entry name" value="PROTEIN RFT1 HOMOLOG"/>
    <property type="match status" value="1"/>
</dbReference>